<name>E0QTG4_9ACTO</name>
<dbReference type="HOGENOM" id="CLU_098979_0_0_11"/>
<evidence type="ECO:0000313" key="2">
    <source>
        <dbReference type="EMBL" id="EFM45008.1"/>
    </source>
</evidence>
<sequence length="190" mass="20817">MAKDGTNRGGRRVRAGAKPDPLNEKLAKGLPATRLEDPLASPFDFEGADVGDGAVLAGEAMPEPSEYLSDIQRDGKPLGADIVYRETWRWLDERGCTRFVSKRLIEAYAQAFARYVQCEQAISKFGLLGKHPTTGAAIASLFVAMSQSFSKQANTLWYEIFDVVKANSLVDYSGPTPADNVMERLLQARS</sequence>
<evidence type="ECO:0008006" key="4">
    <source>
        <dbReference type="Google" id="ProtNLM"/>
    </source>
</evidence>
<comment type="caution">
    <text evidence="2">The sequence shown here is derived from an EMBL/GenBank/DDBJ whole genome shotgun (WGS) entry which is preliminary data.</text>
</comment>
<dbReference type="STRING" id="871571.HMPREF0580_2179"/>
<dbReference type="EMBL" id="AEET01000048">
    <property type="protein sequence ID" value="EFM45008.1"/>
    <property type="molecule type" value="Genomic_DNA"/>
</dbReference>
<proteinExistence type="predicted"/>
<organism evidence="2 3">
    <name type="scientific">Mobiluncus mulieris ATCC 35239</name>
    <dbReference type="NCBI Taxonomy" id="871571"/>
    <lineage>
        <taxon>Bacteria</taxon>
        <taxon>Bacillati</taxon>
        <taxon>Actinomycetota</taxon>
        <taxon>Actinomycetes</taxon>
        <taxon>Actinomycetales</taxon>
        <taxon>Actinomycetaceae</taxon>
        <taxon>Mobiluncus</taxon>
    </lineage>
</organism>
<dbReference type="Proteomes" id="UP000003045">
    <property type="component" value="Unassembled WGS sequence"/>
</dbReference>
<feature type="region of interest" description="Disordered" evidence="1">
    <location>
        <begin position="1"/>
        <end position="31"/>
    </location>
</feature>
<dbReference type="AlphaFoldDB" id="E0QTG4"/>
<protein>
    <recommendedName>
        <fullName evidence="4">Terminase</fullName>
    </recommendedName>
</protein>
<keyword evidence="3" id="KW-1185">Reference proteome</keyword>
<reference evidence="2" key="1">
    <citation type="submission" date="2010-08" db="EMBL/GenBank/DDBJ databases">
        <authorList>
            <person name="Muzny D."/>
            <person name="Qin X."/>
            <person name="Deng J."/>
            <person name="Jiang H."/>
            <person name="Liu Y."/>
            <person name="Qu J."/>
            <person name="Song X.-Z."/>
            <person name="Zhang L."/>
            <person name="Thornton R."/>
            <person name="Coyle M."/>
            <person name="Francisco L."/>
            <person name="Jackson L."/>
            <person name="Javaid M."/>
            <person name="Korchina V."/>
            <person name="Kovar C."/>
            <person name="Mata R."/>
            <person name="Mathew T."/>
            <person name="Ngo R."/>
            <person name="Nguyen L."/>
            <person name="Nguyen N."/>
            <person name="Okwuonu G."/>
            <person name="Ongeri F."/>
            <person name="Pham C."/>
            <person name="Simmons D."/>
            <person name="Wilczek-Boney K."/>
            <person name="Hale W."/>
            <person name="Jakkamsetti A."/>
            <person name="Pham P."/>
            <person name="Ruth R."/>
            <person name="San Lucas F."/>
            <person name="Warren J."/>
            <person name="Zhang J."/>
            <person name="Zhao Z."/>
            <person name="Zhou C."/>
            <person name="Zhu D."/>
            <person name="Lee S."/>
            <person name="Bess C."/>
            <person name="Blankenburg K."/>
            <person name="Forbes L."/>
            <person name="Fu Q."/>
            <person name="Gubbala S."/>
            <person name="Hirani K."/>
            <person name="Jayaseelan J.C."/>
            <person name="Lara F."/>
            <person name="Munidasa M."/>
            <person name="Palculict T."/>
            <person name="Patil S."/>
            <person name="Pu L.-L."/>
            <person name="Saada N."/>
            <person name="Tang L."/>
            <person name="Weissenberger G."/>
            <person name="Zhu Y."/>
            <person name="Hemphill L."/>
            <person name="Shang Y."/>
            <person name="Youmans B."/>
            <person name="Ayvaz T."/>
            <person name="Ross M."/>
            <person name="Santibanez J."/>
            <person name="Aqrawi P."/>
            <person name="Gross S."/>
            <person name="Joshi V."/>
            <person name="Fowler G."/>
            <person name="Nazareth L."/>
            <person name="Reid J."/>
            <person name="Worley K."/>
            <person name="Petrosino J."/>
            <person name="Highlander S."/>
            <person name="Gibbs R."/>
        </authorList>
    </citation>
    <scope>NUCLEOTIDE SEQUENCE [LARGE SCALE GENOMIC DNA]</scope>
    <source>
        <strain evidence="2">ATCC 35239</strain>
    </source>
</reference>
<dbReference type="RefSeq" id="WP_004014699.1">
    <property type="nucleotide sequence ID" value="NZ_GL405260.1"/>
</dbReference>
<accession>E0QTG4</accession>
<gene>
    <name evidence="2" type="ORF">HMPREF0580_2179</name>
</gene>
<evidence type="ECO:0000256" key="1">
    <source>
        <dbReference type="SAM" id="MobiDB-lite"/>
    </source>
</evidence>
<evidence type="ECO:0000313" key="3">
    <source>
        <dbReference type="Proteomes" id="UP000003045"/>
    </source>
</evidence>